<evidence type="ECO:0000256" key="3">
    <source>
        <dbReference type="ARBA" id="ARBA00023125"/>
    </source>
</evidence>
<reference evidence="8 9" key="1">
    <citation type="submission" date="2018-04" db="EMBL/GenBank/DDBJ databases">
        <title>WGS assembly of Panicum hallii var. hallii HAL2.</title>
        <authorList>
            <person name="Lovell J."/>
            <person name="Jenkins J."/>
            <person name="Lowry D."/>
            <person name="Mamidi S."/>
            <person name="Sreedasyam A."/>
            <person name="Weng X."/>
            <person name="Barry K."/>
            <person name="Bonette J."/>
            <person name="Campitelli B."/>
            <person name="Daum C."/>
            <person name="Gordon S."/>
            <person name="Gould B."/>
            <person name="Lipzen A."/>
            <person name="MacQueen A."/>
            <person name="Palacio-Mejia J."/>
            <person name="Plott C."/>
            <person name="Shakirov E."/>
            <person name="Shu S."/>
            <person name="Yoshinaga Y."/>
            <person name="Zane M."/>
            <person name="Rokhsar D."/>
            <person name="Grimwood J."/>
            <person name="Schmutz J."/>
            <person name="Juenger T."/>
        </authorList>
    </citation>
    <scope>NUCLEOTIDE SEQUENCE [LARGE SCALE GENOMIC DNA]</scope>
    <source>
        <strain evidence="9">cv. HAL2</strain>
    </source>
</reference>
<evidence type="ECO:0000256" key="6">
    <source>
        <dbReference type="SAM" id="MobiDB-lite"/>
    </source>
</evidence>
<feature type="region of interest" description="Disordered" evidence="6">
    <location>
        <begin position="48"/>
        <end position="72"/>
    </location>
</feature>
<keyword evidence="5" id="KW-0539">Nucleus</keyword>
<feature type="domain" description="TF-B3" evidence="7">
    <location>
        <begin position="1"/>
        <end position="39"/>
    </location>
</feature>
<gene>
    <name evidence="8" type="ORF">GQ55_7G097700</name>
</gene>
<name>A0A2T7CTH9_9POAL</name>
<dbReference type="PANTHER" id="PTHR31674:SF86">
    <property type="entry name" value="B3 DOMAIN-CONTAINING PROTEIN OS04G0347400-RELATED"/>
    <property type="match status" value="1"/>
</dbReference>
<keyword evidence="4" id="KW-0804">Transcription</keyword>
<dbReference type="PANTHER" id="PTHR31674">
    <property type="entry name" value="B3 DOMAIN-CONTAINING PROTEIN REM-LIKE 3-RELATED"/>
    <property type="match status" value="1"/>
</dbReference>
<evidence type="ECO:0000256" key="5">
    <source>
        <dbReference type="ARBA" id="ARBA00023242"/>
    </source>
</evidence>
<dbReference type="OrthoDB" id="912105at2759"/>
<dbReference type="EMBL" id="CM009755">
    <property type="protein sequence ID" value="PUZ46642.1"/>
    <property type="molecule type" value="Genomic_DNA"/>
</dbReference>
<evidence type="ECO:0000256" key="4">
    <source>
        <dbReference type="ARBA" id="ARBA00023163"/>
    </source>
</evidence>
<keyword evidence="3" id="KW-0238">DNA-binding</keyword>
<keyword evidence="9" id="KW-1185">Reference proteome</keyword>
<evidence type="ECO:0000256" key="2">
    <source>
        <dbReference type="ARBA" id="ARBA00023015"/>
    </source>
</evidence>
<dbReference type="InterPro" id="IPR003340">
    <property type="entry name" value="B3_DNA-bd"/>
</dbReference>
<dbReference type="PROSITE" id="PS50863">
    <property type="entry name" value="B3"/>
    <property type="match status" value="1"/>
</dbReference>
<protein>
    <recommendedName>
        <fullName evidence="7">TF-B3 domain-containing protein</fullName>
    </recommendedName>
</protein>
<dbReference type="InterPro" id="IPR039218">
    <property type="entry name" value="REM_fam"/>
</dbReference>
<dbReference type="Gramene" id="PUZ46642">
    <property type="protein sequence ID" value="PUZ46642"/>
    <property type="gene ID" value="GQ55_7G097700"/>
</dbReference>
<dbReference type="Pfam" id="PF02362">
    <property type="entry name" value="B3"/>
    <property type="match status" value="2"/>
</dbReference>
<accession>A0A2T7CTH9</accession>
<organism evidence="8 9">
    <name type="scientific">Panicum hallii var. hallii</name>
    <dbReference type="NCBI Taxonomy" id="1504633"/>
    <lineage>
        <taxon>Eukaryota</taxon>
        <taxon>Viridiplantae</taxon>
        <taxon>Streptophyta</taxon>
        <taxon>Embryophyta</taxon>
        <taxon>Tracheophyta</taxon>
        <taxon>Spermatophyta</taxon>
        <taxon>Magnoliopsida</taxon>
        <taxon>Liliopsida</taxon>
        <taxon>Poales</taxon>
        <taxon>Poaceae</taxon>
        <taxon>PACMAD clade</taxon>
        <taxon>Panicoideae</taxon>
        <taxon>Panicodae</taxon>
        <taxon>Paniceae</taxon>
        <taxon>Panicinae</taxon>
        <taxon>Panicum</taxon>
        <taxon>Panicum sect. Panicum</taxon>
    </lineage>
</organism>
<comment type="subcellular location">
    <subcellularLocation>
        <location evidence="1">Nucleus</location>
    </subcellularLocation>
</comment>
<dbReference type="CDD" id="cd10017">
    <property type="entry name" value="B3_DNA"/>
    <property type="match status" value="2"/>
</dbReference>
<dbReference type="GO" id="GO:0003677">
    <property type="term" value="F:DNA binding"/>
    <property type="evidence" value="ECO:0007669"/>
    <property type="project" value="UniProtKB-KW"/>
</dbReference>
<dbReference type="InterPro" id="IPR015300">
    <property type="entry name" value="DNA-bd_pseudobarrel_sf"/>
</dbReference>
<evidence type="ECO:0000259" key="7">
    <source>
        <dbReference type="PROSITE" id="PS50863"/>
    </source>
</evidence>
<dbReference type="SUPFAM" id="SSF101936">
    <property type="entry name" value="DNA-binding pseudobarrel domain"/>
    <property type="match status" value="2"/>
</dbReference>
<evidence type="ECO:0000256" key="1">
    <source>
        <dbReference type="ARBA" id="ARBA00004123"/>
    </source>
</evidence>
<sequence>MLQQGWRRFCQENSLKEGDICTFNIIESTMWHVNITHYIWKQQETPFPSSRKRKSRYDSSGSEDQKKQSGSITSLKKASLRVKCVYQIGPPAWIRKEMSAKTIKKYLPVPAAFCDAIGFREACTVTFKTSLSSTRSWQVRVLPYKHSSHQVGSGWRRFCRENEIKEVTCAPSTSLIPCSGMSSLCVDKL</sequence>
<dbReference type="GO" id="GO:0005634">
    <property type="term" value="C:nucleus"/>
    <property type="evidence" value="ECO:0007669"/>
    <property type="project" value="UniProtKB-SubCell"/>
</dbReference>
<dbReference type="Proteomes" id="UP000244336">
    <property type="component" value="Chromosome 7"/>
</dbReference>
<dbReference type="Gene3D" id="2.40.330.10">
    <property type="entry name" value="DNA-binding pseudobarrel domain"/>
    <property type="match status" value="2"/>
</dbReference>
<evidence type="ECO:0000313" key="8">
    <source>
        <dbReference type="EMBL" id="PUZ46642.1"/>
    </source>
</evidence>
<keyword evidence="2" id="KW-0805">Transcription regulation</keyword>
<proteinExistence type="predicted"/>
<evidence type="ECO:0000313" key="9">
    <source>
        <dbReference type="Proteomes" id="UP000244336"/>
    </source>
</evidence>
<dbReference type="AlphaFoldDB" id="A0A2T7CTH9"/>